<accession>A0A8T0QTN8</accession>
<protein>
    <recommendedName>
        <fullName evidence="1">DUF7769 domain-containing protein</fullName>
    </recommendedName>
</protein>
<feature type="domain" description="DUF7769" evidence="1">
    <location>
        <begin position="201"/>
        <end position="255"/>
    </location>
</feature>
<sequence>MREGGELRSNPGGQQNFCWRLVLHGTVGPARWRAQKQSSGITLARAEALEFQFFCSHAVEASLRPRFFHVAKILFLWRSGRLMLRVLVVNSINSPPSPLHCFACLASCSPSTTTAMAHSLFDFDLNVRLEDDDDGNVPLDVNEHEDDDGNAGFDLNESVHDEHGNGFDLNLPLDEFGAVDFDYVQNLADHAEQVNQLKHDYSNHVRQQVYQALLMRSKNGKLGKNDTTIVGQQFGVKIRTVQRIWEQGKEQLAQNIP</sequence>
<reference evidence="2 3" key="1">
    <citation type="submission" date="2020-05" db="EMBL/GenBank/DDBJ databases">
        <title>WGS assembly of Panicum virgatum.</title>
        <authorList>
            <person name="Lovell J.T."/>
            <person name="Jenkins J."/>
            <person name="Shu S."/>
            <person name="Juenger T.E."/>
            <person name="Schmutz J."/>
        </authorList>
    </citation>
    <scope>NUCLEOTIDE SEQUENCE [LARGE SCALE GENOMIC DNA]</scope>
    <source>
        <strain evidence="3">cv. AP13</strain>
    </source>
</reference>
<name>A0A8T0QTN8_PANVG</name>
<evidence type="ECO:0000313" key="3">
    <source>
        <dbReference type="Proteomes" id="UP000823388"/>
    </source>
</evidence>
<evidence type="ECO:0000313" key="2">
    <source>
        <dbReference type="EMBL" id="KAG2576521.1"/>
    </source>
</evidence>
<dbReference type="InterPro" id="IPR056671">
    <property type="entry name" value="DUF7769"/>
</dbReference>
<evidence type="ECO:0000259" key="1">
    <source>
        <dbReference type="Pfam" id="PF24964"/>
    </source>
</evidence>
<keyword evidence="3" id="KW-1185">Reference proteome</keyword>
<dbReference type="AlphaFoldDB" id="A0A8T0QTN8"/>
<proteinExistence type="predicted"/>
<feature type="non-terminal residue" evidence="2">
    <location>
        <position position="257"/>
    </location>
</feature>
<dbReference type="PANTHER" id="PTHR33889">
    <property type="entry name" value="OS04G0681850 PROTEIN"/>
    <property type="match status" value="1"/>
</dbReference>
<dbReference type="PANTHER" id="PTHR33889:SF1">
    <property type="entry name" value="OS03G0834800 PROTEIN"/>
    <property type="match status" value="1"/>
</dbReference>
<dbReference type="Pfam" id="PF24964">
    <property type="entry name" value="DUF7769"/>
    <property type="match status" value="1"/>
</dbReference>
<comment type="caution">
    <text evidence="2">The sequence shown here is derived from an EMBL/GenBank/DDBJ whole genome shotgun (WGS) entry which is preliminary data.</text>
</comment>
<dbReference type="Proteomes" id="UP000823388">
    <property type="component" value="Chromosome 6N"/>
</dbReference>
<gene>
    <name evidence="2" type="ORF">PVAP13_6NG027583</name>
</gene>
<organism evidence="2 3">
    <name type="scientific">Panicum virgatum</name>
    <name type="common">Blackwell switchgrass</name>
    <dbReference type="NCBI Taxonomy" id="38727"/>
    <lineage>
        <taxon>Eukaryota</taxon>
        <taxon>Viridiplantae</taxon>
        <taxon>Streptophyta</taxon>
        <taxon>Embryophyta</taxon>
        <taxon>Tracheophyta</taxon>
        <taxon>Spermatophyta</taxon>
        <taxon>Magnoliopsida</taxon>
        <taxon>Liliopsida</taxon>
        <taxon>Poales</taxon>
        <taxon>Poaceae</taxon>
        <taxon>PACMAD clade</taxon>
        <taxon>Panicoideae</taxon>
        <taxon>Panicodae</taxon>
        <taxon>Paniceae</taxon>
        <taxon>Panicinae</taxon>
        <taxon>Panicum</taxon>
        <taxon>Panicum sect. Hiantes</taxon>
    </lineage>
</organism>
<dbReference type="EMBL" id="CM029048">
    <property type="protein sequence ID" value="KAG2576521.1"/>
    <property type="molecule type" value="Genomic_DNA"/>
</dbReference>